<name>A0A7W9CK09_9CAUL</name>
<sequence>MLTDALKILIADDDAGVRDLVRTRLRIAGYDPHTAKNGREAVERAVKLRPAAMILDINMPELDGFGVLSELQDKAPDIQVPTLVLTGRQSSDDVRMAVALGARGYLTKPFTEAQLLARVAGLFRRRNIVPTIVHEDIIEI</sequence>
<feature type="domain" description="Response regulatory" evidence="7">
    <location>
        <begin position="7"/>
        <end position="123"/>
    </location>
</feature>
<dbReference type="Proteomes" id="UP000545037">
    <property type="component" value="Unassembled WGS sequence"/>
</dbReference>
<dbReference type="EMBL" id="JACHOR010000004">
    <property type="protein sequence ID" value="MBB5747120.1"/>
    <property type="molecule type" value="Genomic_DNA"/>
</dbReference>
<dbReference type="GO" id="GO:0032993">
    <property type="term" value="C:protein-DNA complex"/>
    <property type="evidence" value="ECO:0007669"/>
    <property type="project" value="TreeGrafter"/>
</dbReference>
<accession>A0A7W9CK09</accession>
<evidence type="ECO:0000256" key="1">
    <source>
        <dbReference type="ARBA" id="ARBA00022553"/>
    </source>
</evidence>
<dbReference type="GO" id="GO:0006355">
    <property type="term" value="P:regulation of DNA-templated transcription"/>
    <property type="evidence" value="ECO:0007669"/>
    <property type="project" value="TreeGrafter"/>
</dbReference>
<evidence type="ECO:0000259" key="7">
    <source>
        <dbReference type="PROSITE" id="PS50110"/>
    </source>
</evidence>
<dbReference type="InterPro" id="IPR039420">
    <property type="entry name" value="WalR-like"/>
</dbReference>
<dbReference type="SMART" id="SM00448">
    <property type="entry name" value="REC"/>
    <property type="match status" value="1"/>
</dbReference>
<comment type="caution">
    <text evidence="8">The sequence shown here is derived from an EMBL/GenBank/DDBJ whole genome shotgun (WGS) entry which is preliminary data.</text>
</comment>
<gene>
    <name evidence="8" type="ORF">GGR13_002727</name>
</gene>
<reference evidence="8 9" key="1">
    <citation type="submission" date="2020-08" db="EMBL/GenBank/DDBJ databases">
        <title>Genomic Encyclopedia of Type Strains, Phase IV (KMG-IV): sequencing the most valuable type-strain genomes for metagenomic binning, comparative biology and taxonomic classification.</title>
        <authorList>
            <person name="Goeker M."/>
        </authorList>
    </citation>
    <scope>NUCLEOTIDE SEQUENCE [LARGE SCALE GENOMIC DNA]</scope>
    <source>
        <strain evidence="8 9">DSM 4737</strain>
    </source>
</reference>
<dbReference type="GO" id="GO:0005829">
    <property type="term" value="C:cytosol"/>
    <property type="evidence" value="ECO:0007669"/>
    <property type="project" value="TreeGrafter"/>
</dbReference>
<evidence type="ECO:0000313" key="8">
    <source>
        <dbReference type="EMBL" id="MBB5747120.1"/>
    </source>
</evidence>
<protein>
    <submittedName>
        <fullName evidence="8">Two-component system OmpR family response regulator</fullName>
    </submittedName>
</protein>
<dbReference type="Pfam" id="PF00072">
    <property type="entry name" value="Response_reg"/>
    <property type="match status" value="1"/>
</dbReference>
<keyword evidence="1 6" id="KW-0597">Phosphoprotein</keyword>
<dbReference type="AlphaFoldDB" id="A0A7W9CK09"/>
<dbReference type="GO" id="GO:0000156">
    <property type="term" value="F:phosphorelay response regulator activity"/>
    <property type="evidence" value="ECO:0007669"/>
    <property type="project" value="TreeGrafter"/>
</dbReference>
<keyword evidence="5" id="KW-0804">Transcription</keyword>
<evidence type="ECO:0000256" key="3">
    <source>
        <dbReference type="ARBA" id="ARBA00023015"/>
    </source>
</evidence>
<evidence type="ECO:0000313" key="9">
    <source>
        <dbReference type="Proteomes" id="UP000545037"/>
    </source>
</evidence>
<dbReference type="SUPFAM" id="SSF52172">
    <property type="entry name" value="CheY-like"/>
    <property type="match status" value="1"/>
</dbReference>
<evidence type="ECO:0000256" key="4">
    <source>
        <dbReference type="ARBA" id="ARBA00023125"/>
    </source>
</evidence>
<dbReference type="Gene3D" id="3.40.50.2300">
    <property type="match status" value="1"/>
</dbReference>
<keyword evidence="2" id="KW-0902">Two-component regulatory system</keyword>
<dbReference type="InterPro" id="IPR001789">
    <property type="entry name" value="Sig_transdc_resp-reg_receiver"/>
</dbReference>
<dbReference type="PANTHER" id="PTHR48111:SF1">
    <property type="entry name" value="TWO-COMPONENT RESPONSE REGULATOR ORR33"/>
    <property type="match status" value="1"/>
</dbReference>
<keyword evidence="9" id="KW-1185">Reference proteome</keyword>
<dbReference type="PROSITE" id="PS50110">
    <property type="entry name" value="RESPONSE_REGULATORY"/>
    <property type="match status" value="1"/>
</dbReference>
<dbReference type="InterPro" id="IPR011006">
    <property type="entry name" value="CheY-like_superfamily"/>
</dbReference>
<evidence type="ECO:0000256" key="2">
    <source>
        <dbReference type="ARBA" id="ARBA00023012"/>
    </source>
</evidence>
<dbReference type="PANTHER" id="PTHR48111">
    <property type="entry name" value="REGULATOR OF RPOS"/>
    <property type="match status" value="1"/>
</dbReference>
<feature type="modified residue" description="4-aspartylphosphate" evidence="6">
    <location>
        <position position="56"/>
    </location>
</feature>
<evidence type="ECO:0000256" key="5">
    <source>
        <dbReference type="ARBA" id="ARBA00023163"/>
    </source>
</evidence>
<keyword evidence="4" id="KW-0238">DNA-binding</keyword>
<evidence type="ECO:0000256" key="6">
    <source>
        <dbReference type="PROSITE-ProRule" id="PRU00169"/>
    </source>
</evidence>
<organism evidence="8 9">
    <name type="scientific">Brevundimonas variabilis</name>
    <dbReference type="NCBI Taxonomy" id="74312"/>
    <lineage>
        <taxon>Bacteria</taxon>
        <taxon>Pseudomonadati</taxon>
        <taxon>Pseudomonadota</taxon>
        <taxon>Alphaproteobacteria</taxon>
        <taxon>Caulobacterales</taxon>
        <taxon>Caulobacteraceae</taxon>
        <taxon>Brevundimonas</taxon>
    </lineage>
</organism>
<dbReference type="GO" id="GO:0000976">
    <property type="term" value="F:transcription cis-regulatory region binding"/>
    <property type="evidence" value="ECO:0007669"/>
    <property type="project" value="TreeGrafter"/>
</dbReference>
<dbReference type="RefSeq" id="WP_183214077.1">
    <property type="nucleotide sequence ID" value="NZ_JACHOR010000004.1"/>
</dbReference>
<proteinExistence type="predicted"/>
<keyword evidence="3" id="KW-0805">Transcription regulation</keyword>